<accession>A0AAQ1GGI8</accession>
<dbReference type="Proteomes" id="UP000183529">
    <property type="component" value="Unassembled WGS sequence"/>
</dbReference>
<reference evidence="1 2" key="1">
    <citation type="submission" date="2016-10" db="EMBL/GenBank/DDBJ databases">
        <authorList>
            <person name="Varghese N."/>
            <person name="Submissions S."/>
        </authorList>
    </citation>
    <scope>NUCLEOTIDE SEQUENCE [LARGE SCALE GENOMIC DNA]</scope>
    <source>
        <strain evidence="1 2">LMG 22274</strain>
    </source>
</reference>
<name>A0AAQ1GGI8_9BURK</name>
<organism evidence="1 2">
    <name type="scientific">Paraburkholderia tropica</name>
    <dbReference type="NCBI Taxonomy" id="92647"/>
    <lineage>
        <taxon>Bacteria</taxon>
        <taxon>Pseudomonadati</taxon>
        <taxon>Pseudomonadota</taxon>
        <taxon>Betaproteobacteria</taxon>
        <taxon>Burkholderiales</taxon>
        <taxon>Burkholderiaceae</taxon>
        <taxon>Paraburkholderia</taxon>
    </lineage>
</organism>
<dbReference type="RefSeq" id="WP_124263067.1">
    <property type="nucleotide sequence ID" value="NZ_CADFGN010000003.1"/>
</dbReference>
<sequence>MRQLTHANSGQAPSLIQSIVRDALRVAATADTYQSALDATGAALVAIAALARAEVRHG</sequence>
<evidence type="ECO:0000313" key="1">
    <source>
        <dbReference type="EMBL" id="SEJ77955.1"/>
    </source>
</evidence>
<protein>
    <submittedName>
        <fullName evidence="1">Uncharacterized protein</fullName>
    </submittedName>
</protein>
<dbReference type="AlphaFoldDB" id="A0AAQ1GGI8"/>
<comment type="caution">
    <text evidence="1">The sequence shown here is derived from an EMBL/GenBank/DDBJ whole genome shotgun (WGS) entry which is preliminary data.</text>
</comment>
<gene>
    <name evidence="1" type="ORF">SAMN05216550_108224</name>
</gene>
<evidence type="ECO:0000313" key="2">
    <source>
        <dbReference type="Proteomes" id="UP000183529"/>
    </source>
</evidence>
<dbReference type="EMBL" id="FNZM01000008">
    <property type="protein sequence ID" value="SEJ77955.1"/>
    <property type="molecule type" value="Genomic_DNA"/>
</dbReference>
<proteinExistence type="predicted"/>